<dbReference type="Proteomes" id="UP001241758">
    <property type="component" value="Unassembled WGS sequence"/>
</dbReference>
<keyword evidence="3" id="KW-0804">Transcription</keyword>
<feature type="domain" description="HTH tetR-type" evidence="5">
    <location>
        <begin position="16"/>
        <end position="76"/>
    </location>
</feature>
<dbReference type="EMBL" id="JASCTH010000064">
    <property type="protein sequence ID" value="MDI6105961.1"/>
    <property type="molecule type" value="Genomic_DNA"/>
</dbReference>
<dbReference type="Gene3D" id="1.10.357.10">
    <property type="entry name" value="Tetracycline Repressor, domain 2"/>
    <property type="match status" value="1"/>
</dbReference>
<evidence type="ECO:0000256" key="2">
    <source>
        <dbReference type="ARBA" id="ARBA00023125"/>
    </source>
</evidence>
<dbReference type="PRINTS" id="PR00455">
    <property type="entry name" value="HTHTETR"/>
</dbReference>
<accession>A0ABT6X1S6</accession>
<dbReference type="PROSITE" id="PS50977">
    <property type="entry name" value="HTH_TETR_2"/>
    <property type="match status" value="1"/>
</dbReference>
<dbReference type="InterPro" id="IPR050109">
    <property type="entry name" value="HTH-type_TetR-like_transc_reg"/>
</dbReference>
<proteinExistence type="predicted"/>
<feature type="DNA-binding region" description="H-T-H motif" evidence="4">
    <location>
        <begin position="39"/>
        <end position="58"/>
    </location>
</feature>
<dbReference type="PANTHER" id="PTHR30055">
    <property type="entry name" value="HTH-TYPE TRANSCRIPTIONAL REGULATOR RUTR"/>
    <property type="match status" value="1"/>
</dbReference>
<dbReference type="RefSeq" id="WP_282767424.1">
    <property type="nucleotide sequence ID" value="NZ_JASCTH010000064.1"/>
</dbReference>
<organism evidence="6 7">
    <name type="scientific">Actinoplanes sandaracinus</name>
    <dbReference type="NCBI Taxonomy" id="3045177"/>
    <lineage>
        <taxon>Bacteria</taxon>
        <taxon>Bacillati</taxon>
        <taxon>Actinomycetota</taxon>
        <taxon>Actinomycetes</taxon>
        <taxon>Micromonosporales</taxon>
        <taxon>Micromonosporaceae</taxon>
        <taxon>Actinoplanes</taxon>
    </lineage>
</organism>
<dbReference type="SUPFAM" id="SSF46689">
    <property type="entry name" value="Homeodomain-like"/>
    <property type="match status" value="1"/>
</dbReference>
<dbReference type="InterPro" id="IPR001647">
    <property type="entry name" value="HTH_TetR"/>
</dbReference>
<dbReference type="PANTHER" id="PTHR30055:SF234">
    <property type="entry name" value="HTH-TYPE TRANSCRIPTIONAL REGULATOR BETI"/>
    <property type="match status" value="1"/>
</dbReference>
<evidence type="ECO:0000256" key="1">
    <source>
        <dbReference type="ARBA" id="ARBA00023015"/>
    </source>
</evidence>
<keyword evidence="7" id="KW-1185">Reference proteome</keyword>
<dbReference type="Gene3D" id="1.10.10.60">
    <property type="entry name" value="Homeodomain-like"/>
    <property type="match status" value="1"/>
</dbReference>
<evidence type="ECO:0000256" key="4">
    <source>
        <dbReference type="PROSITE-ProRule" id="PRU00335"/>
    </source>
</evidence>
<evidence type="ECO:0000259" key="5">
    <source>
        <dbReference type="PROSITE" id="PS50977"/>
    </source>
</evidence>
<keyword evidence="1" id="KW-0805">Transcription regulation</keyword>
<evidence type="ECO:0000313" key="6">
    <source>
        <dbReference type="EMBL" id="MDI6105961.1"/>
    </source>
</evidence>
<dbReference type="InterPro" id="IPR009057">
    <property type="entry name" value="Homeodomain-like_sf"/>
</dbReference>
<evidence type="ECO:0000256" key="3">
    <source>
        <dbReference type="ARBA" id="ARBA00023163"/>
    </source>
</evidence>
<dbReference type="Pfam" id="PF00440">
    <property type="entry name" value="TetR_N"/>
    <property type="match status" value="1"/>
</dbReference>
<comment type="caution">
    <text evidence="6">The sequence shown here is derived from an EMBL/GenBank/DDBJ whole genome shotgun (WGS) entry which is preliminary data.</text>
</comment>
<dbReference type="InterPro" id="IPR036271">
    <property type="entry name" value="Tet_transcr_reg_TetR-rel_C_sf"/>
</dbReference>
<sequence>MTRRVYDNTRRAEQARLTRRRILDAARELLVERGPAAVTMRDVATGAGVSVETVYKTFRTKAALIKDVYDVTLAGDDEPIPMINRPEIRAVFAAATPRDKVARYAFAARRVGERVGPLLAKLLAGARGGDPDLLRFRETINQERMAGAGGIVRHLAATGGLRADVDPDRACDILWTLISPEVYELLVADRGWSPEEYEQWLARSLTDALLAR</sequence>
<keyword evidence="2 4" id="KW-0238">DNA-binding</keyword>
<dbReference type="SUPFAM" id="SSF48498">
    <property type="entry name" value="Tetracyclin repressor-like, C-terminal domain"/>
    <property type="match status" value="1"/>
</dbReference>
<protein>
    <submittedName>
        <fullName evidence="6">Helix-turn-helix domain-containing protein</fullName>
    </submittedName>
</protein>
<evidence type="ECO:0000313" key="7">
    <source>
        <dbReference type="Proteomes" id="UP001241758"/>
    </source>
</evidence>
<name>A0ABT6X1S6_9ACTN</name>
<reference evidence="6 7" key="1">
    <citation type="submission" date="2023-05" db="EMBL/GenBank/DDBJ databases">
        <title>Actinoplanes sp. NEAU-A12 genome sequencing.</title>
        <authorList>
            <person name="Wang Z.-S."/>
        </authorList>
    </citation>
    <scope>NUCLEOTIDE SEQUENCE [LARGE SCALE GENOMIC DNA]</scope>
    <source>
        <strain evidence="6 7">NEAU-A12</strain>
    </source>
</reference>
<gene>
    <name evidence="6" type="ORF">QLQ12_46065</name>
</gene>